<evidence type="ECO:0000256" key="1">
    <source>
        <dbReference type="ARBA" id="ARBA00010589"/>
    </source>
</evidence>
<reference evidence="9 10" key="1">
    <citation type="journal article" date="2018" name="Mol. Plant">
        <title>The genome of Artemisia annua provides insight into the evolution of Asteraceae family and artemisinin biosynthesis.</title>
        <authorList>
            <person name="Shen Q."/>
            <person name="Zhang L."/>
            <person name="Liao Z."/>
            <person name="Wang S."/>
            <person name="Yan T."/>
            <person name="Shi P."/>
            <person name="Liu M."/>
            <person name="Fu X."/>
            <person name="Pan Q."/>
            <person name="Wang Y."/>
            <person name="Lv Z."/>
            <person name="Lu X."/>
            <person name="Zhang F."/>
            <person name="Jiang W."/>
            <person name="Ma Y."/>
            <person name="Chen M."/>
            <person name="Hao X."/>
            <person name="Li L."/>
            <person name="Tang Y."/>
            <person name="Lv G."/>
            <person name="Zhou Y."/>
            <person name="Sun X."/>
            <person name="Brodelius P.E."/>
            <person name="Rose J.K.C."/>
            <person name="Tang K."/>
        </authorList>
    </citation>
    <scope>NUCLEOTIDE SEQUENCE [LARGE SCALE GENOMIC DNA]</scope>
    <source>
        <strain evidence="10">cv. Huhao1</strain>
        <tissue evidence="9">Leaf</tissue>
    </source>
</reference>
<accession>A0A2U1M059</accession>
<dbReference type="PIRSF" id="PIRSF036580">
    <property type="entry name" value="Cyclin_L"/>
    <property type="match status" value="1"/>
</dbReference>
<gene>
    <name evidence="9" type="ORF">CTI12_AA434170</name>
</gene>
<dbReference type="GO" id="GO:0051301">
    <property type="term" value="P:cell division"/>
    <property type="evidence" value="ECO:0007669"/>
    <property type="project" value="UniProtKB-KW"/>
</dbReference>
<dbReference type="FunFam" id="1.10.472.10:FF:000068">
    <property type="entry name" value="Cyclin-L1-1 isoform A"/>
    <property type="match status" value="1"/>
</dbReference>
<dbReference type="GO" id="GO:0016538">
    <property type="term" value="F:cyclin-dependent protein serine/threonine kinase regulator activity"/>
    <property type="evidence" value="ECO:0007669"/>
    <property type="project" value="InterPro"/>
</dbReference>
<keyword evidence="3 6" id="KW-0195">Cyclin</keyword>
<dbReference type="InterPro" id="IPR043198">
    <property type="entry name" value="Cyclin/Ssn8"/>
</dbReference>
<dbReference type="Pfam" id="PF21797">
    <property type="entry name" value="CycT2-like_C"/>
    <property type="match status" value="1"/>
</dbReference>
<keyword evidence="2" id="KW-0132">Cell division</keyword>
<comment type="similarity">
    <text evidence="1">Belongs to the cyclin family. Cyclin L subfamily.</text>
</comment>
<dbReference type="SMART" id="SM00385">
    <property type="entry name" value="CYCLIN"/>
    <property type="match status" value="2"/>
</dbReference>
<evidence type="ECO:0000256" key="7">
    <source>
        <dbReference type="SAM" id="MobiDB-lite"/>
    </source>
</evidence>
<dbReference type="Gene3D" id="1.10.472.10">
    <property type="entry name" value="Cyclin-like"/>
    <property type="match status" value="2"/>
</dbReference>
<dbReference type="FunFam" id="1.10.472.10:FF:000031">
    <property type="entry name" value="cyclin-L1-1-like isoform X1"/>
    <property type="match status" value="1"/>
</dbReference>
<feature type="compositionally biased region" description="Basic and acidic residues" evidence="7">
    <location>
        <begin position="404"/>
        <end position="467"/>
    </location>
</feature>
<protein>
    <recommendedName>
        <fullName evidence="5">Cyclin-L1-1</fullName>
    </recommendedName>
</protein>
<evidence type="ECO:0000256" key="6">
    <source>
        <dbReference type="RuleBase" id="RU000383"/>
    </source>
</evidence>
<feature type="compositionally biased region" description="Basic residues" evidence="7">
    <location>
        <begin position="468"/>
        <end position="487"/>
    </location>
</feature>
<dbReference type="OrthoDB" id="10264655at2759"/>
<dbReference type="InterPro" id="IPR013763">
    <property type="entry name" value="Cyclin-like_dom"/>
</dbReference>
<dbReference type="CDD" id="cd20594">
    <property type="entry name" value="CYCLIN_AcCycL_rpt2"/>
    <property type="match status" value="1"/>
</dbReference>
<feature type="region of interest" description="Disordered" evidence="7">
    <location>
        <begin position="337"/>
        <end position="511"/>
    </location>
</feature>
<dbReference type="Pfam" id="PF00134">
    <property type="entry name" value="Cyclin_N"/>
    <property type="match status" value="1"/>
</dbReference>
<dbReference type="AlphaFoldDB" id="A0A2U1M059"/>
<organism evidence="9 10">
    <name type="scientific">Artemisia annua</name>
    <name type="common">Sweet wormwood</name>
    <dbReference type="NCBI Taxonomy" id="35608"/>
    <lineage>
        <taxon>Eukaryota</taxon>
        <taxon>Viridiplantae</taxon>
        <taxon>Streptophyta</taxon>
        <taxon>Embryophyta</taxon>
        <taxon>Tracheophyta</taxon>
        <taxon>Spermatophyta</taxon>
        <taxon>Magnoliopsida</taxon>
        <taxon>eudicotyledons</taxon>
        <taxon>Gunneridae</taxon>
        <taxon>Pentapetalae</taxon>
        <taxon>asterids</taxon>
        <taxon>campanulids</taxon>
        <taxon>Asterales</taxon>
        <taxon>Asteraceae</taxon>
        <taxon>Asteroideae</taxon>
        <taxon>Anthemideae</taxon>
        <taxon>Artemisiinae</taxon>
        <taxon>Artemisia</taxon>
    </lineage>
</organism>
<feature type="compositionally biased region" description="Polar residues" evidence="7">
    <location>
        <begin position="353"/>
        <end position="367"/>
    </location>
</feature>
<keyword evidence="4" id="KW-0131">Cell cycle</keyword>
<sequence length="511" mass="59177">MPRTAFIDQDESEFVSVTFSKAECRFKLFTVSMIQAQASATRSKKLLMPQTEIETDIARFQKSKKFAVLAVDFPSTMIYTAIDTFYLTDEQLQDTPSRKDGVDEATEMTLRIYGCDLIQESGILLKVPQQVMATGQVLFHRFYCKKSFVRFNVKRVAASCVWLASKLEENPRRARHVINVFHRMECRRENLPIEHMDAFSKKYSELKMDLIRSERHLLKEMAFICHVEHPHKFISNYLATLETPPELRQEAWNLANDSLRTTLCVRFKSAVVACGVVYAAARRFHVPLPENPPWWKAFDADKTGIDEVCRVLAHLYTLPKAQYIPVCKEGGSFTMSNRSWDSPSQPIPKEVPSSGQPMLDDTNTSKVSPAAVNPDSKDVLIKAGSGRLQDSTKSDDDTQSIQVEGDKKDEPAPKNKEHRVDTSRERSRDREREREKDKYKGRDRERGRDSDRERDRDDLERDREKVRDRSHRSKDRGHAEKLKHHPSRDRDYHGSSYSSREKERHRHHPYG</sequence>
<dbReference type="EMBL" id="PKPP01007011">
    <property type="protein sequence ID" value="PWA54631.1"/>
    <property type="molecule type" value="Genomic_DNA"/>
</dbReference>
<keyword evidence="10" id="KW-1185">Reference proteome</keyword>
<dbReference type="SUPFAM" id="SSF47954">
    <property type="entry name" value="Cyclin-like"/>
    <property type="match status" value="2"/>
</dbReference>
<name>A0A2U1M059_ARTAN</name>
<evidence type="ECO:0000313" key="9">
    <source>
        <dbReference type="EMBL" id="PWA54631.1"/>
    </source>
</evidence>
<comment type="caution">
    <text evidence="9">The sequence shown here is derived from an EMBL/GenBank/DDBJ whole genome shotgun (WGS) entry which is preliminary data.</text>
</comment>
<dbReference type="InterPro" id="IPR006671">
    <property type="entry name" value="Cyclin_N"/>
</dbReference>
<dbReference type="Proteomes" id="UP000245207">
    <property type="component" value="Unassembled WGS sequence"/>
</dbReference>
<dbReference type="GO" id="GO:0006357">
    <property type="term" value="P:regulation of transcription by RNA polymerase II"/>
    <property type="evidence" value="ECO:0007669"/>
    <property type="project" value="InterPro"/>
</dbReference>
<feature type="domain" description="Cyclin-like" evidence="8">
    <location>
        <begin position="116"/>
        <end position="219"/>
    </location>
</feature>
<proteinExistence type="inferred from homology"/>
<dbReference type="InterPro" id="IPR036915">
    <property type="entry name" value="Cyclin-like_sf"/>
</dbReference>
<evidence type="ECO:0000256" key="3">
    <source>
        <dbReference type="ARBA" id="ARBA00023127"/>
    </source>
</evidence>
<evidence type="ECO:0000256" key="4">
    <source>
        <dbReference type="ARBA" id="ARBA00023306"/>
    </source>
</evidence>
<evidence type="ECO:0000256" key="5">
    <source>
        <dbReference type="ARBA" id="ARBA00073269"/>
    </source>
</evidence>
<feature type="domain" description="Cyclin-like" evidence="8">
    <location>
        <begin position="232"/>
        <end position="317"/>
    </location>
</feature>
<evidence type="ECO:0000259" key="8">
    <source>
        <dbReference type="SMART" id="SM00385"/>
    </source>
</evidence>
<dbReference type="STRING" id="35608.A0A2U1M059"/>
<evidence type="ECO:0000313" key="10">
    <source>
        <dbReference type="Proteomes" id="UP000245207"/>
    </source>
</evidence>
<dbReference type="PANTHER" id="PTHR10026">
    <property type="entry name" value="CYCLIN"/>
    <property type="match status" value="1"/>
</dbReference>
<evidence type="ECO:0000256" key="2">
    <source>
        <dbReference type="ARBA" id="ARBA00022618"/>
    </source>
</evidence>